<dbReference type="EMBL" id="CP071060">
    <property type="protein sequence ID" value="QSI76507.1"/>
    <property type="molecule type" value="Genomic_DNA"/>
</dbReference>
<protein>
    <submittedName>
        <fullName evidence="1">Uncharacterized protein</fullName>
    </submittedName>
</protein>
<gene>
    <name evidence="1" type="ORF">JY500_18925</name>
</gene>
<dbReference type="Proteomes" id="UP000663570">
    <property type="component" value="Chromosome"/>
</dbReference>
<proteinExistence type="predicted"/>
<sequence length="202" mass="23075">MGQSWDVRDGFIVPSGAQFVDYPNVSHKSFPPGPSQGSSVASPGIFLEAREVGRIIGDLSGDQVTRGKRLKTLDPIYFAPPLHEYLRILKVAATFVSTWVDFSIVYPPGPIGALLRPVDCDDVAFVAKSVFVRAAYKDGLRRPSYCFGWVWAKEDRLKEVYEHAFNWFIDDERRLWFVDVQPKGFCYWQGFKVWPEYEMLLV</sequence>
<accession>A0ABX7M429</accession>
<organism evidence="1 2">
    <name type="scientific">Niveibacterium microcysteis</name>
    <dbReference type="NCBI Taxonomy" id="2811415"/>
    <lineage>
        <taxon>Bacteria</taxon>
        <taxon>Pseudomonadati</taxon>
        <taxon>Pseudomonadota</taxon>
        <taxon>Betaproteobacteria</taxon>
        <taxon>Rhodocyclales</taxon>
        <taxon>Rhodocyclaceae</taxon>
        <taxon>Niveibacterium</taxon>
    </lineage>
</organism>
<reference evidence="1 2" key="1">
    <citation type="submission" date="2021-02" db="EMBL/GenBank/DDBJ databases">
        <title>Niveibacterium changnyeongensis HC41.</title>
        <authorList>
            <person name="Kang M."/>
        </authorList>
    </citation>
    <scope>NUCLEOTIDE SEQUENCE [LARGE SCALE GENOMIC DNA]</scope>
    <source>
        <strain evidence="1 2">HC41</strain>
    </source>
</reference>
<name>A0ABX7M429_9RHOO</name>
<dbReference type="Gene3D" id="3.30.460.70">
    <property type="match status" value="1"/>
</dbReference>
<evidence type="ECO:0000313" key="2">
    <source>
        <dbReference type="Proteomes" id="UP000663570"/>
    </source>
</evidence>
<dbReference type="RefSeq" id="WP_206254172.1">
    <property type="nucleotide sequence ID" value="NZ_CP071060.1"/>
</dbReference>
<keyword evidence="2" id="KW-1185">Reference proteome</keyword>
<evidence type="ECO:0000313" key="1">
    <source>
        <dbReference type="EMBL" id="QSI76507.1"/>
    </source>
</evidence>